<dbReference type="InterPro" id="IPR050706">
    <property type="entry name" value="Cyclic-di-GMP_PDE-like"/>
</dbReference>
<dbReference type="CDD" id="cd01948">
    <property type="entry name" value="EAL"/>
    <property type="match status" value="1"/>
</dbReference>
<sequence>MKKKTIRLMVAFFAVVLVMSGFFAWAEEAPAETIYVAGNADHYPIEYYDQDAQQFAGVMPDLLRKIGEETGIEFVYLKPSHDREYYVKNLQAEMLSDYQLTDFSAERYGLTYGPVYFSFPDKEGAEAVRFAFTPIMDEAVKARILEGFDTLSAIQREDILLSNLSRQKPPNTKWMLILCVVLAAVGIVAAVILSILLRKNRRKLRNAIYADRMTGYKFGNSLKMQKDYNVLISDENRCSYCTVDLAIENFIDIREVYGYEERNFLLERMSYIIDNHISDLEMFCRISGGNFILILQYISKQRLLDRLQAIDDEVAQMLKDEGREYKARLIHGIYFLAYNDRDMNQTIYYGVQAKRFAQKNQLRYAIYDDVISRMSGSDREFGREARAAFENNEFIAHFQPKVEVRSGQIVGFEALARWQSKKKGLLFPGSFLPLLAQNNLLSKLDFTLFAIVCRILRQRMDEGLSLLYVSCNFSRDSFYRLDFVTELRKIVQEYRVPAELLEVEITESITAENKEEIIAKIAELKEDGFTVTLDNFGSGAASFVDLQRCQLDAVKLDRELVSDMESAKTQSVIQGIVELCHSIGVKVTCEGIETQEQKQLLEQVQCDVAQGYLFFQPMPYEQVRRLVDQATEKK</sequence>
<evidence type="ECO:0000313" key="6">
    <source>
        <dbReference type="Proteomes" id="UP000660861"/>
    </source>
</evidence>
<protein>
    <submittedName>
        <fullName evidence="5">EAL domain-containing protein</fullName>
    </submittedName>
</protein>
<dbReference type="Gene3D" id="3.20.20.450">
    <property type="entry name" value="EAL domain"/>
    <property type="match status" value="1"/>
</dbReference>
<dbReference type="PANTHER" id="PTHR33121">
    <property type="entry name" value="CYCLIC DI-GMP PHOSPHODIESTERASE PDEF"/>
    <property type="match status" value="1"/>
</dbReference>
<dbReference type="SUPFAM" id="SSF141868">
    <property type="entry name" value="EAL domain-like"/>
    <property type="match status" value="1"/>
</dbReference>
<feature type="domain" description="GGDEF" evidence="4">
    <location>
        <begin position="238"/>
        <end position="369"/>
    </location>
</feature>
<dbReference type="InterPro" id="IPR000160">
    <property type="entry name" value="GGDEF_dom"/>
</dbReference>
<keyword evidence="1" id="KW-0472">Membrane</keyword>
<dbReference type="SUPFAM" id="SSF55073">
    <property type="entry name" value="Nucleotide cyclase"/>
    <property type="match status" value="1"/>
</dbReference>
<evidence type="ECO:0000313" key="5">
    <source>
        <dbReference type="EMBL" id="MBC8569566.1"/>
    </source>
</evidence>
<dbReference type="Pfam" id="PF00990">
    <property type="entry name" value="GGDEF"/>
    <property type="match status" value="1"/>
</dbReference>
<keyword evidence="1" id="KW-0812">Transmembrane</keyword>
<evidence type="ECO:0000259" key="3">
    <source>
        <dbReference type="PROSITE" id="PS50883"/>
    </source>
</evidence>
<dbReference type="GO" id="GO:0071111">
    <property type="term" value="F:cyclic-guanylate-specific phosphodiesterase activity"/>
    <property type="evidence" value="ECO:0007669"/>
    <property type="project" value="InterPro"/>
</dbReference>
<keyword evidence="2" id="KW-0732">Signal</keyword>
<keyword evidence="1" id="KW-1133">Transmembrane helix</keyword>
<dbReference type="PANTHER" id="PTHR33121:SF70">
    <property type="entry name" value="SIGNALING PROTEIN YKOW"/>
    <property type="match status" value="1"/>
</dbReference>
<comment type="caution">
    <text evidence="5">The sequence shown here is derived from an EMBL/GenBank/DDBJ whole genome shotgun (WGS) entry which is preliminary data.</text>
</comment>
<dbReference type="RefSeq" id="WP_262396663.1">
    <property type="nucleotide sequence ID" value="NZ_JACRTC010000001.1"/>
</dbReference>
<dbReference type="Proteomes" id="UP000660861">
    <property type="component" value="Unassembled WGS sequence"/>
</dbReference>
<evidence type="ECO:0000256" key="1">
    <source>
        <dbReference type="SAM" id="Phobius"/>
    </source>
</evidence>
<dbReference type="Pfam" id="PF00563">
    <property type="entry name" value="EAL"/>
    <property type="match status" value="1"/>
</dbReference>
<dbReference type="InterPro" id="IPR001633">
    <property type="entry name" value="EAL_dom"/>
</dbReference>
<proteinExistence type="predicted"/>
<dbReference type="SMART" id="SM00052">
    <property type="entry name" value="EAL"/>
    <property type="match status" value="1"/>
</dbReference>
<feature type="transmembrane region" description="Helical" evidence="1">
    <location>
        <begin position="174"/>
        <end position="197"/>
    </location>
</feature>
<evidence type="ECO:0000259" key="4">
    <source>
        <dbReference type="PROSITE" id="PS50887"/>
    </source>
</evidence>
<gene>
    <name evidence="5" type="ORF">H8709_01850</name>
</gene>
<evidence type="ECO:0000256" key="2">
    <source>
        <dbReference type="SAM" id="SignalP"/>
    </source>
</evidence>
<dbReference type="Gene3D" id="3.30.70.270">
    <property type="match status" value="1"/>
</dbReference>
<feature type="chain" id="PRO_5037297368" evidence="2">
    <location>
        <begin position="27"/>
        <end position="634"/>
    </location>
</feature>
<dbReference type="PROSITE" id="PS50887">
    <property type="entry name" value="GGDEF"/>
    <property type="match status" value="1"/>
</dbReference>
<dbReference type="Gene3D" id="3.40.190.10">
    <property type="entry name" value="Periplasmic binding protein-like II"/>
    <property type="match status" value="1"/>
</dbReference>
<dbReference type="InterPro" id="IPR043128">
    <property type="entry name" value="Rev_trsase/Diguanyl_cyclase"/>
</dbReference>
<name>A0A926I9V5_9FIRM</name>
<dbReference type="PROSITE" id="PS50883">
    <property type="entry name" value="EAL"/>
    <property type="match status" value="1"/>
</dbReference>
<feature type="domain" description="EAL" evidence="3">
    <location>
        <begin position="378"/>
        <end position="631"/>
    </location>
</feature>
<keyword evidence="6" id="KW-1185">Reference proteome</keyword>
<reference evidence="5" key="1">
    <citation type="submission" date="2020-08" db="EMBL/GenBank/DDBJ databases">
        <title>Genome public.</title>
        <authorList>
            <person name="Liu C."/>
            <person name="Sun Q."/>
        </authorList>
    </citation>
    <scope>NUCLEOTIDE SEQUENCE</scope>
    <source>
        <strain evidence="5">NSJ-54</strain>
    </source>
</reference>
<dbReference type="InterPro" id="IPR035919">
    <property type="entry name" value="EAL_sf"/>
</dbReference>
<accession>A0A926I9V5</accession>
<dbReference type="SUPFAM" id="SSF53850">
    <property type="entry name" value="Periplasmic binding protein-like II"/>
    <property type="match status" value="1"/>
</dbReference>
<feature type="signal peptide" evidence="2">
    <location>
        <begin position="1"/>
        <end position="26"/>
    </location>
</feature>
<dbReference type="EMBL" id="JACRTC010000001">
    <property type="protein sequence ID" value="MBC8569566.1"/>
    <property type="molecule type" value="Genomic_DNA"/>
</dbReference>
<dbReference type="AlphaFoldDB" id="A0A926I9V5"/>
<dbReference type="InterPro" id="IPR029787">
    <property type="entry name" value="Nucleotide_cyclase"/>
</dbReference>
<organism evidence="5 6">
    <name type="scientific">Zongyangia hominis</name>
    <dbReference type="NCBI Taxonomy" id="2763677"/>
    <lineage>
        <taxon>Bacteria</taxon>
        <taxon>Bacillati</taxon>
        <taxon>Bacillota</taxon>
        <taxon>Clostridia</taxon>
        <taxon>Eubacteriales</taxon>
        <taxon>Oscillospiraceae</taxon>
        <taxon>Zongyangia</taxon>
    </lineage>
</organism>